<reference evidence="7 8" key="1">
    <citation type="journal article" date="2015" name="Nat. Commun.">
        <title>Outbred genome sequencing and CRISPR/Cas9 gene editing in butterflies.</title>
        <authorList>
            <person name="Li X."/>
            <person name="Fan D."/>
            <person name="Zhang W."/>
            <person name="Liu G."/>
            <person name="Zhang L."/>
            <person name="Zhao L."/>
            <person name="Fang X."/>
            <person name="Chen L."/>
            <person name="Dong Y."/>
            <person name="Chen Y."/>
            <person name="Ding Y."/>
            <person name="Zhao R."/>
            <person name="Feng M."/>
            <person name="Zhu Y."/>
            <person name="Feng Y."/>
            <person name="Jiang X."/>
            <person name="Zhu D."/>
            <person name="Xiang H."/>
            <person name="Feng X."/>
            <person name="Li S."/>
            <person name="Wang J."/>
            <person name="Zhang G."/>
            <person name="Kronforst M.R."/>
            <person name="Wang W."/>
        </authorList>
    </citation>
    <scope>NUCLEOTIDE SEQUENCE [LARGE SCALE GENOMIC DNA]</scope>
    <source>
        <strain evidence="7">Ya'a_city_454_Px</strain>
        <tissue evidence="7">Whole body</tissue>
    </source>
</reference>
<keyword evidence="7" id="KW-0808">Transferase</keyword>
<evidence type="ECO:0000256" key="5">
    <source>
        <dbReference type="ARBA" id="ARBA00038268"/>
    </source>
</evidence>
<sequence>MKTQLNFVEILTCFCVWTSANLYSLFKLTEAQSEILNGNNGDISKIRDLQPGWGFIQRHRDVSDIEWSSWKYFIYTSLGYMILQFFISEIIRRLALPLLKYWYILSSTIFIVYKMGIRQLVIVLIQPILYGTIIFLGGNKQSVWLISLLLLGSYNSLKYKQFFWNYLEYEEMQDEEVYLILFSVAWIELRCISYSIDYIEKRDKDETCTISFWHDIINMLSYILYLPLLYTGPVILYAEFEKSLKNKGGHLWSRLKQFIFDLFVFKLYTFILDIAFHYFYFFAMQDNMELIRKMPTIALCGGGLWMGLEFHMKYVISYGTTTAFAKLDNIETPPMPRCIVRVHIYSQMWRYFDVGLYRFLVKYIYKPGLAIISKSLTLPKTAYKLLASLATFVFIFMWHGTVWHIFVWSILNYIGITLEHIGKELSKHKKYIWFKTNVLKTEKMEACLIALLCTPLLALSAISNFYLFAGSEVGDLYFECFLNPSLWNSLLISISLYCCCHVSMALVDVPSRAGTQTTVKMYENNSY</sequence>
<organism evidence="7 8">
    <name type="scientific">Papilio xuthus</name>
    <name type="common">Asian swallowtail butterfly</name>
    <dbReference type="NCBI Taxonomy" id="66420"/>
    <lineage>
        <taxon>Eukaryota</taxon>
        <taxon>Metazoa</taxon>
        <taxon>Ecdysozoa</taxon>
        <taxon>Arthropoda</taxon>
        <taxon>Hexapoda</taxon>
        <taxon>Insecta</taxon>
        <taxon>Pterygota</taxon>
        <taxon>Neoptera</taxon>
        <taxon>Endopterygota</taxon>
        <taxon>Lepidoptera</taxon>
        <taxon>Glossata</taxon>
        <taxon>Ditrysia</taxon>
        <taxon>Papilionoidea</taxon>
        <taxon>Papilionidae</taxon>
        <taxon>Papilioninae</taxon>
        <taxon>Papilio</taxon>
    </lineage>
</organism>
<dbReference type="GO" id="GO:0005783">
    <property type="term" value="C:endoplasmic reticulum"/>
    <property type="evidence" value="ECO:0007669"/>
    <property type="project" value="TreeGrafter"/>
</dbReference>
<feature type="transmembrane region" description="Helical" evidence="6">
    <location>
        <begin position="486"/>
        <end position="507"/>
    </location>
</feature>
<evidence type="ECO:0000313" key="7">
    <source>
        <dbReference type="EMBL" id="KPI94922.1"/>
    </source>
</evidence>
<keyword evidence="2 6" id="KW-0812">Transmembrane</keyword>
<dbReference type="STRING" id="66420.A0A194PNM9"/>
<feature type="transmembrane region" description="Helical" evidence="6">
    <location>
        <begin position="258"/>
        <end position="278"/>
    </location>
</feature>
<feature type="transmembrane region" description="Helical" evidence="6">
    <location>
        <begin position="7"/>
        <end position="26"/>
    </location>
</feature>
<evidence type="ECO:0000256" key="3">
    <source>
        <dbReference type="ARBA" id="ARBA00022989"/>
    </source>
</evidence>
<accession>A0A194PNM9</accession>
<keyword evidence="3 6" id="KW-1133">Transmembrane helix</keyword>
<dbReference type="GO" id="GO:0016409">
    <property type="term" value="F:palmitoyltransferase activity"/>
    <property type="evidence" value="ECO:0007669"/>
    <property type="project" value="TreeGrafter"/>
</dbReference>
<feature type="transmembrane region" description="Helical" evidence="6">
    <location>
        <begin position="72"/>
        <end position="91"/>
    </location>
</feature>
<comment type="similarity">
    <text evidence="5">Belongs to the membrane-bound acyltransferase family. HHAT subfamily.</text>
</comment>
<feature type="transmembrane region" description="Helical" evidence="6">
    <location>
        <begin position="103"/>
        <end position="129"/>
    </location>
</feature>
<feature type="transmembrane region" description="Helical" evidence="6">
    <location>
        <begin position="216"/>
        <end position="238"/>
    </location>
</feature>
<keyword evidence="4 6" id="KW-0472">Membrane</keyword>
<comment type="subcellular location">
    <subcellularLocation>
        <location evidence="1">Membrane</location>
        <topology evidence="1">Multi-pass membrane protein</topology>
    </subcellularLocation>
</comment>
<evidence type="ECO:0000256" key="1">
    <source>
        <dbReference type="ARBA" id="ARBA00004141"/>
    </source>
</evidence>
<dbReference type="Pfam" id="PF03062">
    <property type="entry name" value="MBOAT"/>
    <property type="match status" value="1"/>
</dbReference>
<dbReference type="GO" id="GO:0016020">
    <property type="term" value="C:membrane"/>
    <property type="evidence" value="ECO:0007669"/>
    <property type="project" value="UniProtKB-SubCell"/>
</dbReference>
<proteinExistence type="inferred from homology"/>
<dbReference type="PANTHER" id="PTHR13285">
    <property type="entry name" value="ACYLTRANSFERASE"/>
    <property type="match status" value="1"/>
</dbReference>
<keyword evidence="8" id="KW-1185">Reference proteome</keyword>
<gene>
    <name evidence="7" type="ORF">RR46_11926</name>
</gene>
<evidence type="ECO:0000256" key="2">
    <source>
        <dbReference type="ARBA" id="ARBA00022692"/>
    </source>
</evidence>
<dbReference type="PANTHER" id="PTHR13285:SF18">
    <property type="entry name" value="PROTEIN-CYSTEINE N-PALMITOYLTRANSFERASE RASP"/>
    <property type="match status" value="1"/>
</dbReference>
<dbReference type="InterPro" id="IPR051085">
    <property type="entry name" value="MB_O-acyltransferase"/>
</dbReference>
<dbReference type="AlphaFoldDB" id="A0A194PNM9"/>
<feature type="transmembrane region" description="Helical" evidence="6">
    <location>
        <begin position="446"/>
        <end position="466"/>
    </location>
</feature>
<dbReference type="Proteomes" id="UP000053268">
    <property type="component" value="Unassembled WGS sequence"/>
</dbReference>
<feature type="transmembrane region" description="Helical" evidence="6">
    <location>
        <begin position="382"/>
        <end position="399"/>
    </location>
</feature>
<dbReference type="InterPro" id="IPR004299">
    <property type="entry name" value="MBOAT_fam"/>
</dbReference>
<protein>
    <submittedName>
        <fullName evidence="7">Protein-cysteine N-palmitoyltransferase Rasp</fullName>
    </submittedName>
</protein>
<evidence type="ECO:0000256" key="4">
    <source>
        <dbReference type="ARBA" id="ARBA00023136"/>
    </source>
</evidence>
<evidence type="ECO:0000313" key="8">
    <source>
        <dbReference type="Proteomes" id="UP000053268"/>
    </source>
</evidence>
<name>A0A194PNM9_PAPXU</name>
<evidence type="ECO:0000256" key="6">
    <source>
        <dbReference type="SAM" id="Phobius"/>
    </source>
</evidence>
<dbReference type="EMBL" id="KQ459597">
    <property type="protein sequence ID" value="KPI94922.1"/>
    <property type="molecule type" value="Genomic_DNA"/>
</dbReference>